<feature type="domain" description="NAD(P)-binding" evidence="1">
    <location>
        <begin position="6"/>
        <end position="179"/>
    </location>
</feature>
<dbReference type="Proteomes" id="UP001501637">
    <property type="component" value="Unassembled WGS sequence"/>
</dbReference>
<evidence type="ECO:0000313" key="3">
    <source>
        <dbReference type="Proteomes" id="UP001501637"/>
    </source>
</evidence>
<protein>
    <submittedName>
        <fullName evidence="2">NAD(P)H-binding protein</fullName>
    </submittedName>
</protein>
<dbReference type="Gene3D" id="3.90.25.10">
    <property type="entry name" value="UDP-galactose 4-epimerase, domain 1"/>
    <property type="match status" value="1"/>
</dbReference>
<sequence length="286" mass="30079">MFTVIGATGHVGREAVRLLLERGQEVAAVSRSDRPSAVLPDGAHAVCGDPSRPASLASALPDRIEALLLGPRPVGTAGAELLSLAAERGAKRVVALSALTVEQPVGHPRFIEEFRAFEDVVRASGLPWTVLRCADFAANSLAWAPQIRASGAVHGAYAAAATSPVHPRDIAEVAVRALTGPGHTGQALALTGPRSLDQRDKVRIIGETIDRELAFHEVDPEQVRRTMLAQGLPADVSERLLGSLADYAKTPGRTYDTVERILGRPALGYALWASENAAAFTGTGGQ</sequence>
<reference evidence="3" key="1">
    <citation type="journal article" date="2019" name="Int. J. Syst. Evol. Microbiol.">
        <title>The Global Catalogue of Microorganisms (GCM) 10K type strain sequencing project: providing services to taxonomists for standard genome sequencing and annotation.</title>
        <authorList>
            <consortium name="The Broad Institute Genomics Platform"/>
            <consortium name="The Broad Institute Genome Sequencing Center for Infectious Disease"/>
            <person name="Wu L."/>
            <person name="Ma J."/>
        </authorList>
    </citation>
    <scope>NUCLEOTIDE SEQUENCE [LARGE SCALE GENOMIC DNA]</scope>
    <source>
        <strain evidence="3">JCM 9092</strain>
    </source>
</reference>
<dbReference type="InterPro" id="IPR016040">
    <property type="entry name" value="NAD(P)-bd_dom"/>
</dbReference>
<dbReference type="Gene3D" id="3.40.50.720">
    <property type="entry name" value="NAD(P)-binding Rossmann-like Domain"/>
    <property type="match status" value="1"/>
</dbReference>
<comment type="caution">
    <text evidence="2">The sequence shown here is derived from an EMBL/GenBank/DDBJ whole genome shotgun (WGS) entry which is preliminary data.</text>
</comment>
<name>A0ABP6M8V7_9ACTN</name>
<dbReference type="Pfam" id="PF13460">
    <property type="entry name" value="NAD_binding_10"/>
    <property type="match status" value="1"/>
</dbReference>
<dbReference type="InterPro" id="IPR051604">
    <property type="entry name" value="Ergot_Alk_Oxidoreductase"/>
</dbReference>
<dbReference type="RefSeq" id="WP_344518719.1">
    <property type="nucleotide sequence ID" value="NZ_BAAAUG010000013.1"/>
</dbReference>
<dbReference type="SUPFAM" id="SSF51735">
    <property type="entry name" value="NAD(P)-binding Rossmann-fold domains"/>
    <property type="match status" value="1"/>
</dbReference>
<dbReference type="EMBL" id="BAAAUG010000013">
    <property type="protein sequence ID" value="GAA3084926.1"/>
    <property type="molecule type" value="Genomic_DNA"/>
</dbReference>
<dbReference type="PANTHER" id="PTHR43162:SF1">
    <property type="entry name" value="PRESTALK A DIFFERENTIATION PROTEIN A"/>
    <property type="match status" value="1"/>
</dbReference>
<gene>
    <name evidence="2" type="ORF">GCM10010449_05880</name>
</gene>
<dbReference type="InterPro" id="IPR036291">
    <property type="entry name" value="NAD(P)-bd_dom_sf"/>
</dbReference>
<proteinExistence type="predicted"/>
<evidence type="ECO:0000313" key="2">
    <source>
        <dbReference type="EMBL" id="GAA3084926.1"/>
    </source>
</evidence>
<evidence type="ECO:0000259" key="1">
    <source>
        <dbReference type="Pfam" id="PF13460"/>
    </source>
</evidence>
<dbReference type="PANTHER" id="PTHR43162">
    <property type="match status" value="1"/>
</dbReference>
<keyword evidence="3" id="KW-1185">Reference proteome</keyword>
<accession>A0ABP6M8V7</accession>
<organism evidence="2 3">
    <name type="scientific">Streptomyces rectiviolaceus</name>
    <dbReference type="NCBI Taxonomy" id="332591"/>
    <lineage>
        <taxon>Bacteria</taxon>
        <taxon>Bacillati</taxon>
        <taxon>Actinomycetota</taxon>
        <taxon>Actinomycetes</taxon>
        <taxon>Kitasatosporales</taxon>
        <taxon>Streptomycetaceae</taxon>
        <taxon>Streptomyces</taxon>
    </lineage>
</organism>